<organism evidence="1 2">
    <name type="scientific">Xenoophorus captivus</name>
    <dbReference type="NCBI Taxonomy" id="1517983"/>
    <lineage>
        <taxon>Eukaryota</taxon>
        <taxon>Metazoa</taxon>
        <taxon>Chordata</taxon>
        <taxon>Craniata</taxon>
        <taxon>Vertebrata</taxon>
        <taxon>Euteleostomi</taxon>
        <taxon>Actinopterygii</taxon>
        <taxon>Neopterygii</taxon>
        <taxon>Teleostei</taxon>
        <taxon>Neoteleostei</taxon>
        <taxon>Acanthomorphata</taxon>
        <taxon>Ovalentaria</taxon>
        <taxon>Atherinomorphae</taxon>
        <taxon>Cyprinodontiformes</taxon>
        <taxon>Goodeidae</taxon>
        <taxon>Xenoophorus</taxon>
    </lineage>
</organism>
<evidence type="ECO:0000313" key="1">
    <source>
        <dbReference type="EMBL" id="MEQ2213191.1"/>
    </source>
</evidence>
<sequence length="131" mass="14878">MRKIKVQREGERDKGRHETDLHTSHICNAKEQHLSYCVKPCNARLHLEVGHNINSRTCHWAGSQTCMDKRKTMHNACALKRLVLPQVEAFSSGMGPLDKTDMLSHSVRSARYNISNPLKLNSSCLDKAKQI</sequence>
<dbReference type="Proteomes" id="UP001434883">
    <property type="component" value="Unassembled WGS sequence"/>
</dbReference>
<keyword evidence="2" id="KW-1185">Reference proteome</keyword>
<gene>
    <name evidence="1" type="ORF">XENOCAPTIV_010979</name>
</gene>
<proteinExistence type="predicted"/>
<dbReference type="EMBL" id="JAHRIN010061184">
    <property type="protein sequence ID" value="MEQ2213191.1"/>
    <property type="molecule type" value="Genomic_DNA"/>
</dbReference>
<accession>A0ABV0RZ70</accession>
<protein>
    <submittedName>
        <fullName evidence="1">Uncharacterized protein</fullName>
    </submittedName>
</protein>
<name>A0ABV0RZ70_9TELE</name>
<comment type="caution">
    <text evidence="1">The sequence shown here is derived from an EMBL/GenBank/DDBJ whole genome shotgun (WGS) entry which is preliminary data.</text>
</comment>
<evidence type="ECO:0000313" key="2">
    <source>
        <dbReference type="Proteomes" id="UP001434883"/>
    </source>
</evidence>
<reference evidence="1 2" key="1">
    <citation type="submission" date="2021-06" db="EMBL/GenBank/DDBJ databases">
        <authorList>
            <person name="Palmer J.M."/>
        </authorList>
    </citation>
    <scope>NUCLEOTIDE SEQUENCE [LARGE SCALE GENOMIC DNA]</scope>
    <source>
        <strain evidence="1 2">XC_2019</strain>
        <tissue evidence="1">Muscle</tissue>
    </source>
</reference>